<dbReference type="InterPro" id="IPR036186">
    <property type="entry name" value="Serpin_sf"/>
</dbReference>
<evidence type="ECO:0000313" key="6">
    <source>
        <dbReference type="EMBL" id="EDS26371.1"/>
    </source>
</evidence>
<dbReference type="InParanoid" id="B0XF23"/>
<feature type="domain" description="Serpin" evidence="5">
    <location>
        <begin position="1"/>
        <end position="273"/>
    </location>
</feature>
<comment type="similarity">
    <text evidence="1 4">Belongs to the serpin family.</text>
</comment>
<evidence type="ECO:0000256" key="2">
    <source>
        <dbReference type="ARBA" id="ARBA00022690"/>
    </source>
</evidence>
<reference evidence="6" key="1">
    <citation type="submission" date="2007-03" db="EMBL/GenBank/DDBJ databases">
        <title>Annotation of Culex pipiens quinquefasciatus.</title>
        <authorList>
            <consortium name="The Broad Institute Genome Sequencing Platform"/>
            <person name="Atkinson P.W."/>
            <person name="Hemingway J."/>
            <person name="Christensen B.M."/>
            <person name="Higgs S."/>
            <person name="Kodira C."/>
            <person name="Hannick L."/>
            <person name="Megy K."/>
            <person name="O'Leary S."/>
            <person name="Pearson M."/>
            <person name="Haas B.J."/>
            <person name="Mauceli E."/>
            <person name="Wortman J.R."/>
            <person name="Lee N.H."/>
            <person name="Guigo R."/>
            <person name="Stanke M."/>
            <person name="Alvarado L."/>
            <person name="Amedeo P."/>
            <person name="Antoine C.H."/>
            <person name="Arensburger P."/>
            <person name="Bidwell S.L."/>
            <person name="Crawford M."/>
            <person name="Camaro F."/>
            <person name="Devon K."/>
            <person name="Engels R."/>
            <person name="Hammond M."/>
            <person name="Howarth C."/>
            <person name="Koehrsen M."/>
            <person name="Lawson D."/>
            <person name="Montgomery P."/>
            <person name="Nene V."/>
            <person name="Nusbaum C."/>
            <person name="Puiu D."/>
            <person name="Romero-Severson J."/>
            <person name="Severson D.W."/>
            <person name="Shumway M."/>
            <person name="Sisk P."/>
            <person name="Stolte C."/>
            <person name="Zeng Q."/>
            <person name="Eisenstadt E."/>
            <person name="Fraser-Liggett C."/>
            <person name="Strausberg R."/>
            <person name="Galagan J."/>
            <person name="Birren B."/>
            <person name="Collins F.H."/>
        </authorList>
    </citation>
    <scope>NUCLEOTIDE SEQUENCE [LARGE SCALE GENOMIC DNA]</scope>
    <source>
        <strain evidence="6">JHB</strain>
    </source>
</reference>
<dbReference type="InterPro" id="IPR042185">
    <property type="entry name" value="Serpin_sf_2"/>
</dbReference>
<dbReference type="Gene3D" id="2.30.39.10">
    <property type="entry name" value="Alpha-1-antitrypsin, domain 1"/>
    <property type="match status" value="1"/>
</dbReference>
<gene>
    <name evidence="7" type="primary">6051889</name>
    <name evidence="6" type="ORF">CpipJ_CPIJ018000</name>
</gene>
<dbReference type="Gene3D" id="3.30.497.10">
    <property type="entry name" value="Antithrombin, subunit I, domain 2"/>
    <property type="match status" value="1"/>
</dbReference>
<keyword evidence="8" id="KW-1185">Reference proteome</keyword>
<dbReference type="VEuPathDB" id="VectorBase:CPIJ018000"/>
<evidence type="ECO:0000256" key="1">
    <source>
        <dbReference type="ARBA" id="ARBA00009500"/>
    </source>
</evidence>
<evidence type="ECO:0000313" key="7">
    <source>
        <dbReference type="EnsemblMetazoa" id="CPIJ018000-PA"/>
    </source>
</evidence>
<dbReference type="GO" id="GO:0004867">
    <property type="term" value="F:serine-type endopeptidase inhibitor activity"/>
    <property type="evidence" value="ECO:0007669"/>
    <property type="project" value="UniProtKB-KW"/>
</dbReference>
<accession>B0XF23</accession>
<dbReference type="InterPro" id="IPR023796">
    <property type="entry name" value="Serpin_dom"/>
</dbReference>
<reference evidence="7" key="2">
    <citation type="submission" date="2021-02" db="UniProtKB">
        <authorList>
            <consortium name="EnsemblMetazoa"/>
        </authorList>
    </citation>
    <scope>IDENTIFICATION</scope>
    <source>
        <strain evidence="7">JHB</strain>
    </source>
</reference>
<dbReference type="eggNOG" id="KOG2392">
    <property type="taxonomic scope" value="Eukaryota"/>
</dbReference>
<dbReference type="Proteomes" id="UP000002320">
    <property type="component" value="Unassembled WGS sequence"/>
</dbReference>
<organism>
    <name type="scientific">Culex quinquefasciatus</name>
    <name type="common">Southern house mosquito</name>
    <name type="synonym">Culex pungens</name>
    <dbReference type="NCBI Taxonomy" id="7176"/>
    <lineage>
        <taxon>Eukaryota</taxon>
        <taxon>Metazoa</taxon>
        <taxon>Ecdysozoa</taxon>
        <taxon>Arthropoda</taxon>
        <taxon>Hexapoda</taxon>
        <taxon>Insecta</taxon>
        <taxon>Pterygota</taxon>
        <taxon>Neoptera</taxon>
        <taxon>Endopterygota</taxon>
        <taxon>Diptera</taxon>
        <taxon>Nematocera</taxon>
        <taxon>Culicoidea</taxon>
        <taxon>Culicidae</taxon>
        <taxon>Culicinae</taxon>
        <taxon>Culicini</taxon>
        <taxon>Culex</taxon>
        <taxon>Culex</taxon>
    </lineage>
</organism>
<dbReference type="InterPro" id="IPR042178">
    <property type="entry name" value="Serpin_sf_1"/>
</dbReference>
<dbReference type="SUPFAM" id="SSF56574">
    <property type="entry name" value="Serpins"/>
    <property type="match status" value="1"/>
</dbReference>
<evidence type="ECO:0000313" key="8">
    <source>
        <dbReference type="Proteomes" id="UP000002320"/>
    </source>
</evidence>
<dbReference type="KEGG" id="cqu:CpipJ_CPIJ018000"/>
<dbReference type="VEuPathDB" id="VectorBase:CQUJHB012518"/>
<dbReference type="EMBL" id="DS232891">
    <property type="protein sequence ID" value="EDS26371.1"/>
    <property type="molecule type" value="Genomic_DNA"/>
</dbReference>
<keyword evidence="2" id="KW-0646">Protease inhibitor</keyword>
<dbReference type="AlphaFoldDB" id="B0XF23"/>
<dbReference type="EnsemblMetazoa" id="CPIJ018000-RA">
    <property type="protein sequence ID" value="CPIJ018000-PA"/>
    <property type="gene ID" value="CPIJ018000"/>
</dbReference>
<evidence type="ECO:0000259" key="5">
    <source>
        <dbReference type="SMART" id="SM00093"/>
    </source>
</evidence>
<evidence type="ECO:0000256" key="4">
    <source>
        <dbReference type="RuleBase" id="RU000411"/>
    </source>
</evidence>
<dbReference type="STRING" id="7176.B0XF23"/>
<dbReference type="OrthoDB" id="671595at2759"/>
<dbReference type="HOGENOM" id="CLU_991282_0_0_1"/>
<dbReference type="Pfam" id="PF00079">
    <property type="entry name" value="Serpin"/>
    <property type="match status" value="1"/>
</dbReference>
<dbReference type="SMART" id="SM00093">
    <property type="entry name" value="SERPIN"/>
    <property type="match status" value="1"/>
</dbReference>
<evidence type="ECO:0000256" key="3">
    <source>
        <dbReference type="ARBA" id="ARBA00022900"/>
    </source>
</evidence>
<sequence length="281" mass="31752">MRSKEFEFDRLRRSYANMEHSGITLETIDFEPPRHENNSIDTWIDDLTECTEPPLLSTTEVTLNSSFLLWSAIWVRARWREPFDWTTQQIFHYANGDHLVDMMFVENRFEHAEVDGLSAVNLPLDADLSMLVIVPTRKSDQLSTVIARFDHTMCLKIVRALKEKHVVLRMPKFAVSSTVDVRKVLAAIGLGALLGDYAFEVAPGVNSPLSSMKQTTVIEVTENGLMGEDSAAYSKVHRQVQPPTCTNRQAAFLYVPQALASFVILKVAKAHLPTTVNSRFK</sequence>
<dbReference type="GO" id="GO:0005615">
    <property type="term" value="C:extracellular space"/>
    <property type="evidence" value="ECO:0007669"/>
    <property type="project" value="InterPro"/>
</dbReference>
<protein>
    <submittedName>
        <fullName evidence="6 7">Serine protease inhibitor (Serpin-4)</fullName>
    </submittedName>
</protein>
<dbReference type="PANTHER" id="PTHR11461">
    <property type="entry name" value="SERINE PROTEASE INHIBITOR, SERPIN"/>
    <property type="match status" value="1"/>
</dbReference>
<keyword evidence="3" id="KW-0722">Serine protease inhibitor</keyword>
<name>B0XF23_CULQU</name>
<dbReference type="InterPro" id="IPR000215">
    <property type="entry name" value="Serpin_fam"/>
</dbReference>
<proteinExistence type="inferred from homology"/>
<dbReference type="PANTHER" id="PTHR11461:SF211">
    <property type="entry name" value="GH10112P-RELATED"/>
    <property type="match status" value="1"/>
</dbReference>